<dbReference type="Pfam" id="PF02534">
    <property type="entry name" value="T4SS-DNA_transf"/>
    <property type="match status" value="1"/>
</dbReference>
<dbReference type="OrthoDB" id="9759295at2"/>
<comment type="similarity">
    <text evidence="2">Belongs to the VirD4/TraG family.</text>
</comment>
<dbReference type="Proteomes" id="UP000198615">
    <property type="component" value="Unassembled WGS sequence"/>
</dbReference>
<accession>A0A8G2BM87</accession>
<dbReference type="GO" id="GO:0005886">
    <property type="term" value="C:plasma membrane"/>
    <property type="evidence" value="ECO:0007669"/>
    <property type="project" value="UniProtKB-SubCell"/>
</dbReference>
<keyword evidence="5 7" id="KW-1133">Transmembrane helix</keyword>
<sequence>MTEQAKKPTGRILPALVIGGVSYMAWREVGGPLMVGGEINPLPALAAAGMGVSALALLSGCLTLAADLCGYINARTPTGRKGTSAFAKSLREVRRDLIPHCWGPLFGVFKGTPVFPDIEASAYVIGPSGSGKTTKFTIPTIMSLKGHSKVFYDFKSDITPQVAKALRKRGERLRIINLGGTYQKEIGQESDTYNPLVLVSETFFLKGGLEEITDLIEELSCNLDPDDTGQSDVSNGSFWKDNSRRLIGFVILMVVLVEGENATLGKCLQMLNDKQSLLRHAQWAAGRLEVEEDGVASVARMPIDQSPWAHLHDPADVANFTEFLRALASGIADIMEQPDGKLADSMLSSARISALGKFDITTRANKLTSTCSFRFSELKDKGITTVAVMLDPNKMAAHSEVLTVLNWCARVELRRHENKARKVFLLVDEAGNLPWQGIEVDLTTLRAYSVIPIFIFQNFPAFAKKHGKAALETLLSEAQVKLFMPGQRNPETLSMIERMLGHESVIARSNNSNAATGMFKMDGYGLQEDGKPLLGTEEIRRLEKGILMIGNNKPMMVDLPSIAEIAPWRKQLDPSPFYGKRYLKRVRLNIKPYARSLLSWLGWALGGGRVS</sequence>
<dbReference type="CDD" id="cd01127">
    <property type="entry name" value="TrwB_TraG_TraD_VirD4"/>
    <property type="match status" value="1"/>
</dbReference>
<feature type="transmembrane region" description="Helical" evidence="7">
    <location>
        <begin position="46"/>
        <end position="72"/>
    </location>
</feature>
<keyword evidence="6 7" id="KW-0472">Membrane</keyword>
<feature type="transmembrane region" description="Helical" evidence="7">
    <location>
        <begin position="9"/>
        <end position="26"/>
    </location>
</feature>
<keyword evidence="4 7" id="KW-0812">Transmembrane</keyword>
<proteinExistence type="inferred from homology"/>
<comment type="caution">
    <text evidence="8">The sequence shown here is derived from an EMBL/GenBank/DDBJ whole genome shotgun (WGS) entry which is preliminary data.</text>
</comment>
<evidence type="ECO:0000256" key="3">
    <source>
        <dbReference type="ARBA" id="ARBA00022475"/>
    </source>
</evidence>
<evidence type="ECO:0000256" key="1">
    <source>
        <dbReference type="ARBA" id="ARBA00004651"/>
    </source>
</evidence>
<dbReference type="PANTHER" id="PTHR37937">
    <property type="entry name" value="CONJUGATIVE TRANSFER: DNA TRANSPORT"/>
    <property type="match status" value="1"/>
</dbReference>
<name>A0A8G2BM87_9PROT</name>
<reference evidence="8 9" key="1">
    <citation type="submission" date="2016-10" db="EMBL/GenBank/DDBJ databases">
        <authorList>
            <person name="Varghese N."/>
            <person name="Submissions S."/>
        </authorList>
    </citation>
    <scope>NUCLEOTIDE SEQUENCE [LARGE SCALE GENOMIC DNA]</scope>
    <source>
        <strain evidence="8 9">DSM 18839</strain>
    </source>
</reference>
<evidence type="ECO:0000256" key="7">
    <source>
        <dbReference type="SAM" id="Phobius"/>
    </source>
</evidence>
<protein>
    <submittedName>
        <fullName evidence="8">Type IV secretory pathway, VirD4 component, TraG/TraD family ATPase</fullName>
    </submittedName>
</protein>
<comment type="subcellular location">
    <subcellularLocation>
        <location evidence="1">Cell membrane</location>
        <topology evidence="1">Multi-pass membrane protein</topology>
    </subcellularLocation>
</comment>
<dbReference type="InterPro" id="IPR003688">
    <property type="entry name" value="TraG/VirD4"/>
</dbReference>
<evidence type="ECO:0000313" key="9">
    <source>
        <dbReference type="Proteomes" id="UP000198615"/>
    </source>
</evidence>
<evidence type="ECO:0000256" key="4">
    <source>
        <dbReference type="ARBA" id="ARBA00022692"/>
    </source>
</evidence>
<evidence type="ECO:0000256" key="2">
    <source>
        <dbReference type="ARBA" id="ARBA00008806"/>
    </source>
</evidence>
<dbReference type="Gene3D" id="3.40.50.300">
    <property type="entry name" value="P-loop containing nucleotide triphosphate hydrolases"/>
    <property type="match status" value="1"/>
</dbReference>
<evidence type="ECO:0000313" key="8">
    <source>
        <dbReference type="EMBL" id="SDG50952.1"/>
    </source>
</evidence>
<evidence type="ECO:0000256" key="6">
    <source>
        <dbReference type="ARBA" id="ARBA00023136"/>
    </source>
</evidence>
<dbReference type="EMBL" id="FNBW01000019">
    <property type="protein sequence ID" value="SDG50952.1"/>
    <property type="molecule type" value="Genomic_DNA"/>
</dbReference>
<dbReference type="PANTHER" id="PTHR37937:SF1">
    <property type="entry name" value="CONJUGATIVE TRANSFER: DNA TRANSPORT"/>
    <property type="match status" value="1"/>
</dbReference>
<dbReference type="InterPro" id="IPR027417">
    <property type="entry name" value="P-loop_NTPase"/>
</dbReference>
<dbReference type="SUPFAM" id="SSF52540">
    <property type="entry name" value="P-loop containing nucleoside triphosphate hydrolases"/>
    <property type="match status" value="1"/>
</dbReference>
<dbReference type="RefSeq" id="WP_093154238.1">
    <property type="nucleotide sequence ID" value="NZ_FNBW01000019.1"/>
</dbReference>
<gene>
    <name evidence="8" type="ORF">SAMN05660686_04668</name>
</gene>
<dbReference type="AlphaFoldDB" id="A0A8G2BM87"/>
<organism evidence="8 9">
    <name type="scientific">Thalassobaculum litoreum DSM 18839</name>
    <dbReference type="NCBI Taxonomy" id="1123362"/>
    <lineage>
        <taxon>Bacteria</taxon>
        <taxon>Pseudomonadati</taxon>
        <taxon>Pseudomonadota</taxon>
        <taxon>Alphaproteobacteria</taxon>
        <taxon>Rhodospirillales</taxon>
        <taxon>Thalassobaculaceae</taxon>
        <taxon>Thalassobaculum</taxon>
    </lineage>
</organism>
<keyword evidence="9" id="KW-1185">Reference proteome</keyword>
<evidence type="ECO:0000256" key="5">
    <source>
        <dbReference type="ARBA" id="ARBA00022989"/>
    </source>
</evidence>
<feature type="transmembrane region" description="Helical" evidence="7">
    <location>
        <begin position="246"/>
        <end position="264"/>
    </location>
</feature>
<keyword evidence="3" id="KW-1003">Cell membrane</keyword>
<dbReference type="InterPro" id="IPR051539">
    <property type="entry name" value="T4SS-coupling_protein"/>
</dbReference>